<organism evidence="2 3">
    <name type="scientific">Lichtheimia corymbifera JMRC:FSU:9682</name>
    <dbReference type="NCBI Taxonomy" id="1263082"/>
    <lineage>
        <taxon>Eukaryota</taxon>
        <taxon>Fungi</taxon>
        <taxon>Fungi incertae sedis</taxon>
        <taxon>Mucoromycota</taxon>
        <taxon>Mucoromycotina</taxon>
        <taxon>Mucoromycetes</taxon>
        <taxon>Mucorales</taxon>
        <taxon>Lichtheimiaceae</taxon>
        <taxon>Lichtheimia</taxon>
    </lineage>
</organism>
<dbReference type="OrthoDB" id="2284474at2759"/>
<feature type="region of interest" description="Disordered" evidence="1">
    <location>
        <begin position="198"/>
        <end position="220"/>
    </location>
</feature>
<sequence>MATTTAKAKRFSFAGFFSKKQEPSPITQQQQPPPSTDNNTATQEKKQQRRAQKTQSLYIQSFRHRFSTPSSKPTCSQYDPNEVQQSNPKEIRNTIRRSLSAVMYATPQKQREEVITTTTQEKNNTSSSSEPGKLVPILVTEGLFDQHSGMIVSAEPETLPTEKRRVPVEYDNTLDVLDNKDGTSLVVWQGYGYVIKEEPKREDKEQEEQQQENDHASSSSLTWSFDKEVWSEYRGLIHPLHLVQEDNDDRWKALTVTELKRYYDNYGSMLLRLREACMKRQQTQYLAMEGKAKTEWLIPHA</sequence>
<feature type="compositionally biased region" description="Polar residues" evidence="1">
    <location>
        <begin position="67"/>
        <end position="88"/>
    </location>
</feature>
<protein>
    <submittedName>
        <fullName evidence="2">Uncharacterized protein</fullName>
    </submittedName>
</protein>
<keyword evidence="3" id="KW-1185">Reference proteome</keyword>
<dbReference type="VEuPathDB" id="FungiDB:LCOR_09180.1"/>
<accession>A0A068S8I0</accession>
<proteinExistence type="predicted"/>
<evidence type="ECO:0000313" key="3">
    <source>
        <dbReference type="Proteomes" id="UP000027586"/>
    </source>
</evidence>
<gene>
    <name evidence="2" type="ORF">LCOR_09180.1</name>
</gene>
<reference evidence="2" key="1">
    <citation type="submission" date="2013-08" db="EMBL/GenBank/DDBJ databases">
        <title>Gene expansion shapes genome architecture in the human pathogen Lichtheimia corymbifera: an evolutionary genomics analysis in the ancient terrestrial Mucorales (Mucoromycotina).</title>
        <authorList>
            <person name="Schwartze V.U."/>
            <person name="Winter S."/>
            <person name="Shelest E."/>
            <person name="Marcet-Houben M."/>
            <person name="Horn F."/>
            <person name="Wehner S."/>
            <person name="Hoffmann K."/>
            <person name="Riege K."/>
            <person name="Sammeth M."/>
            <person name="Nowrousian M."/>
            <person name="Valiante V."/>
            <person name="Linde J."/>
            <person name="Jacobsen I.D."/>
            <person name="Marz M."/>
            <person name="Brakhage A.A."/>
            <person name="Gabaldon T."/>
            <person name="Bocker S."/>
            <person name="Voigt K."/>
        </authorList>
    </citation>
    <scope>NUCLEOTIDE SEQUENCE [LARGE SCALE GENOMIC DNA]</scope>
    <source>
        <strain evidence="2">FSU 9682</strain>
    </source>
</reference>
<feature type="region of interest" description="Disordered" evidence="1">
    <location>
        <begin position="1"/>
        <end position="89"/>
    </location>
</feature>
<dbReference type="Proteomes" id="UP000027586">
    <property type="component" value="Unassembled WGS sequence"/>
</dbReference>
<dbReference type="EMBL" id="CBTN010000055">
    <property type="protein sequence ID" value="CDH58315.1"/>
    <property type="molecule type" value="Genomic_DNA"/>
</dbReference>
<evidence type="ECO:0000313" key="2">
    <source>
        <dbReference type="EMBL" id="CDH58315.1"/>
    </source>
</evidence>
<comment type="caution">
    <text evidence="2">The sequence shown here is derived from an EMBL/GenBank/DDBJ whole genome shotgun (WGS) entry which is preliminary data.</text>
</comment>
<evidence type="ECO:0000256" key="1">
    <source>
        <dbReference type="SAM" id="MobiDB-lite"/>
    </source>
</evidence>
<name>A0A068S8I0_9FUNG</name>
<dbReference type="AlphaFoldDB" id="A0A068S8I0"/>